<evidence type="ECO:0000313" key="2">
    <source>
        <dbReference type="Proteomes" id="UP000245626"/>
    </source>
</evidence>
<proteinExistence type="predicted"/>
<keyword evidence="2" id="KW-1185">Reference proteome</keyword>
<name>A0ACD0NTH9_9BASI</name>
<sequence>MSTSQIQEALPRQSEEMENLSDPSESIGKRSNSSGSHRRMASYGSANVSPDQYEHPNSPSSPPSSSQHANPFGSMATANSFPSGGMQTPPVGTFSSGLTTSSSAALRHRKAFVSRAIPEGESPPKPWLDSKYRAKSDRRAYWIFVAAVLLGILGAAALIYTGYAAVPKGKYCLVMQDDFDGNSINKDLWYHEMETGGFGNQQFEWTTDSINNSFVEDGSLYIVPTLTSDQFGEAAITNGFTLNLTADGRCTAIDKSDANCAAVSNSTLGTILPPVQSARLITNFSKTIRYGRVEVRARLPTGDWLWPAVWMMPSDSVYGVWPKSGEIDIVESKGNLATKRSQGFNNQMRSTLHWGPSYDQDGYHKTTNTRSLLRDFYNEEYHTFGLEWTEDALYTWERSPVHRVLAHKFDKDFWSIGGFQSVSSNGTVLHDPWSKADNPKIAPFDQYFYLILNVAVGGTNGYFDNKDHPDMPWSNNGENPASDFYNAREKWLPTWPSDPKKRGLAVDYVKMWQKC</sequence>
<protein>
    <submittedName>
        <fullName evidence="1">Concanavalin A-like lectin/glucanase</fullName>
    </submittedName>
</protein>
<reference evidence="1 2" key="1">
    <citation type="journal article" date="2018" name="Mol. Biol. Evol.">
        <title>Broad Genomic Sampling Reveals a Smut Pathogenic Ancestry of the Fungal Clade Ustilaginomycotina.</title>
        <authorList>
            <person name="Kijpornyongpan T."/>
            <person name="Mondo S.J."/>
            <person name="Barry K."/>
            <person name="Sandor L."/>
            <person name="Lee J."/>
            <person name="Lipzen A."/>
            <person name="Pangilinan J."/>
            <person name="LaButti K."/>
            <person name="Hainaut M."/>
            <person name="Henrissat B."/>
            <person name="Grigoriev I.V."/>
            <person name="Spatafora J.W."/>
            <person name="Aime M.C."/>
        </authorList>
    </citation>
    <scope>NUCLEOTIDE SEQUENCE [LARGE SCALE GENOMIC DNA]</scope>
    <source>
        <strain evidence="1 2">SA 807</strain>
    </source>
</reference>
<dbReference type="EMBL" id="KZ820091">
    <property type="protein sequence ID" value="PWN49148.1"/>
    <property type="molecule type" value="Genomic_DNA"/>
</dbReference>
<evidence type="ECO:0000313" key="1">
    <source>
        <dbReference type="EMBL" id="PWN49148.1"/>
    </source>
</evidence>
<organism evidence="1 2">
    <name type="scientific">Violaceomyces palustris</name>
    <dbReference type="NCBI Taxonomy" id="1673888"/>
    <lineage>
        <taxon>Eukaryota</taxon>
        <taxon>Fungi</taxon>
        <taxon>Dikarya</taxon>
        <taxon>Basidiomycota</taxon>
        <taxon>Ustilaginomycotina</taxon>
        <taxon>Ustilaginomycetes</taxon>
        <taxon>Violaceomycetales</taxon>
        <taxon>Violaceomycetaceae</taxon>
        <taxon>Violaceomyces</taxon>
    </lineage>
</organism>
<dbReference type="Proteomes" id="UP000245626">
    <property type="component" value="Unassembled WGS sequence"/>
</dbReference>
<gene>
    <name evidence="1" type="ORF">IE53DRAFT_160988</name>
</gene>
<accession>A0ACD0NTH9</accession>